<comment type="caution">
    <text evidence="13">The sequence shown here is derived from an EMBL/GenBank/DDBJ whole genome shotgun (WGS) entry which is preliminary data.</text>
</comment>
<dbReference type="Proteomes" id="UP000250572">
    <property type="component" value="Unassembled WGS sequence"/>
</dbReference>
<protein>
    <recommendedName>
        <fullName evidence="12">Ionotropic glutamate receptor L-glutamate and glycine-binding domain-containing protein</fullName>
    </recommendedName>
</protein>
<accession>A0A315V730</accession>
<sequence length="180" mass="19569">MQEALRGHCGPPALNLSITALTTNTETGSHKDMKALVLHLGSDPIVTIHQEPFVYVKPTQSDGTCKHERTVNGVVIKKVICTGPNGTIPGQPIVPQCCYGFCIDLLIKLAMSMNFTYEVHLVADGKFGTQERVRLLPRPDRCQTGPDRCQTGPDRCQTGPGLLSTSLAGFESISDQNFLF</sequence>
<feature type="domain" description="Ionotropic glutamate receptor L-glutamate and glycine-binding" evidence="12">
    <location>
        <begin position="84"/>
        <end position="138"/>
    </location>
</feature>
<reference evidence="13 14" key="1">
    <citation type="journal article" date="2018" name="G3 (Bethesda)">
        <title>A High-Quality Reference Genome for the Invasive Mosquitofish Gambusia affinis Using a Chicago Library.</title>
        <authorList>
            <person name="Hoffberg S.L."/>
            <person name="Troendle N.J."/>
            <person name="Glenn T.C."/>
            <person name="Mahmud O."/>
            <person name="Louha S."/>
            <person name="Chalopin D."/>
            <person name="Bennetzen J.L."/>
            <person name="Mauricio R."/>
        </authorList>
    </citation>
    <scope>NUCLEOTIDE SEQUENCE [LARGE SCALE GENOMIC DNA]</scope>
    <source>
        <strain evidence="13">NE01/NJP1002.9</strain>
        <tissue evidence="13">Muscle</tissue>
    </source>
</reference>
<keyword evidence="2" id="KW-0813">Transport</keyword>
<dbReference type="Gene3D" id="3.40.190.10">
    <property type="entry name" value="Periplasmic binding protein-like II"/>
    <property type="match status" value="1"/>
</dbReference>
<dbReference type="InterPro" id="IPR019594">
    <property type="entry name" value="Glu/Gly-bd"/>
</dbReference>
<keyword evidence="10" id="KW-1071">Ligand-gated ion channel</keyword>
<dbReference type="SMART" id="SM00918">
    <property type="entry name" value="Lig_chan-Glu_bd"/>
    <property type="match status" value="1"/>
</dbReference>
<evidence type="ECO:0000256" key="8">
    <source>
        <dbReference type="ARBA" id="ARBA00023170"/>
    </source>
</evidence>
<evidence type="ECO:0000256" key="10">
    <source>
        <dbReference type="ARBA" id="ARBA00023286"/>
    </source>
</evidence>
<dbReference type="EMBL" id="NHOQ01002256">
    <property type="protein sequence ID" value="PWA19108.1"/>
    <property type="molecule type" value="Genomic_DNA"/>
</dbReference>
<keyword evidence="5" id="KW-0175">Coiled coil</keyword>
<dbReference type="AlphaFoldDB" id="A0A315V730"/>
<evidence type="ECO:0000256" key="9">
    <source>
        <dbReference type="ARBA" id="ARBA00023180"/>
    </source>
</evidence>
<keyword evidence="14" id="KW-1185">Reference proteome</keyword>
<name>A0A315V730_GAMAF</name>
<evidence type="ECO:0000256" key="3">
    <source>
        <dbReference type="ARBA" id="ARBA00022692"/>
    </source>
</evidence>
<keyword evidence="11" id="KW-0407">Ion channel</keyword>
<organism evidence="13 14">
    <name type="scientific">Gambusia affinis</name>
    <name type="common">Western mosquitofish</name>
    <name type="synonym">Heterandria affinis</name>
    <dbReference type="NCBI Taxonomy" id="33528"/>
    <lineage>
        <taxon>Eukaryota</taxon>
        <taxon>Metazoa</taxon>
        <taxon>Chordata</taxon>
        <taxon>Craniata</taxon>
        <taxon>Vertebrata</taxon>
        <taxon>Euteleostomi</taxon>
        <taxon>Actinopterygii</taxon>
        <taxon>Neopterygii</taxon>
        <taxon>Teleostei</taxon>
        <taxon>Neoteleostei</taxon>
        <taxon>Acanthomorphata</taxon>
        <taxon>Ovalentaria</taxon>
        <taxon>Atherinomorphae</taxon>
        <taxon>Cyprinodontiformes</taxon>
        <taxon>Poeciliidae</taxon>
        <taxon>Poeciliinae</taxon>
        <taxon>Gambusia</taxon>
    </lineage>
</organism>
<dbReference type="GO" id="GO:0043226">
    <property type="term" value="C:organelle"/>
    <property type="evidence" value="ECO:0007669"/>
    <property type="project" value="UniProtKB-ARBA"/>
</dbReference>
<proteinExistence type="predicted"/>
<evidence type="ECO:0000256" key="2">
    <source>
        <dbReference type="ARBA" id="ARBA00022448"/>
    </source>
</evidence>
<keyword evidence="4" id="KW-1133">Transmembrane helix</keyword>
<evidence type="ECO:0000259" key="12">
    <source>
        <dbReference type="SMART" id="SM00918"/>
    </source>
</evidence>
<evidence type="ECO:0000256" key="6">
    <source>
        <dbReference type="ARBA" id="ARBA00023065"/>
    </source>
</evidence>
<keyword evidence="9" id="KW-0325">Glycoprotein</keyword>
<dbReference type="GO" id="GO:0005886">
    <property type="term" value="C:plasma membrane"/>
    <property type="evidence" value="ECO:0007669"/>
    <property type="project" value="UniProtKB-ARBA"/>
</dbReference>
<evidence type="ECO:0000313" key="13">
    <source>
        <dbReference type="EMBL" id="PWA19108.1"/>
    </source>
</evidence>
<gene>
    <name evidence="13" type="ORF">CCH79_00021116</name>
</gene>
<evidence type="ECO:0000256" key="4">
    <source>
        <dbReference type="ARBA" id="ARBA00022989"/>
    </source>
</evidence>
<keyword evidence="6" id="KW-0406">Ion transport</keyword>
<comment type="subcellular location">
    <subcellularLocation>
        <location evidence="1">Membrane</location>
        <topology evidence="1">Multi-pass membrane protein</topology>
    </subcellularLocation>
</comment>
<evidence type="ECO:0000256" key="11">
    <source>
        <dbReference type="ARBA" id="ARBA00023303"/>
    </source>
</evidence>
<dbReference type="FunFam" id="3.40.190.10:FF:000078">
    <property type="entry name" value="glutamate receptor ionotropic, NMDA 3B"/>
    <property type="match status" value="1"/>
</dbReference>
<dbReference type="SUPFAM" id="SSF53850">
    <property type="entry name" value="Periplasmic binding protein-like II"/>
    <property type="match status" value="1"/>
</dbReference>
<dbReference type="Pfam" id="PF10613">
    <property type="entry name" value="Lig_chan-Glu_bd"/>
    <property type="match status" value="1"/>
</dbReference>
<dbReference type="GO" id="GO:0015276">
    <property type="term" value="F:ligand-gated monoatomic ion channel activity"/>
    <property type="evidence" value="ECO:0007669"/>
    <property type="project" value="InterPro"/>
</dbReference>
<evidence type="ECO:0000313" key="14">
    <source>
        <dbReference type="Proteomes" id="UP000250572"/>
    </source>
</evidence>
<keyword evidence="7" id="KW-0472">Membrane</keyword>
<keyword evidence="3" id="KW-0812">Transmembrane</keyword>
<evidence type="ECO:0000256" key="7">
    <source>
        <dbReference type="ARBA" id="ARBA00023136"/>
    </source>
</evidence>
<evidence type="ECO:0000256" key="5">
    <source>
        <dbReference type="ARBA" id="ARBA00023054"/>
    </source>
</evidence>
<evidence type="ECO:0000256" key="1">
    <source>
        <dbReference type="ARBA" id="ARBA00004141"/>
    </source>
</evidence>
<keyword evidence="8" id="KW-0675">Receptor</keyword>